<dbReference type="OrthoDB" id="5329653at2"/>
<gene>
    <name evidence="1" type="ORF">HMPREF2086_01528</name>
</gene>
<organism evidence="1 2">
    <name type="scientific">Helicobacter macacae MIT 99-5501</name>
    <dbReference type="NCBI Taxonomy" id="1357400"/>
    <lineage>
        <taxon>Bacteria</taxon>
        <taxon>Pseudomonadati</taxon>
        <taxon>Campylobacterota</taxon>
        <taxon>Epsilonproteobacteria</taxon>
        <taxon>Campylobacterales</taxon>
        <taxon>Helicobacteraceae</taxon>
        <taxon>Helicobacter</taxon>
    </lineage>
</organism>
<dbReference type="AlphaFoldDB" id="V8C5T8"/>
<accession>V8C5T8</accession>
<evidence type="ECO:0008006" key="3">
    <source>
        <dbReference type="Google" id="ProtNLM"/>
    </source>
</evidence>
<dbReference type="EMBL" id="AZJI01000007">
    <property type="protein sequence ID" value="ETD22729.1"/>
    <property type="molecule type" value="Genomic_DNA"/>
</dbReference>
<dbReference type="HOGENOM" id="CLU_1076753_0_0_7"/>
<dbReference type="RefSeq" id="WP_023928263.1">
    <property type="nucleotide sequence ID" value="NZ_KI669455.1"/>
</dbReference>
<reference evidence="1 2" key="1">
    <citation type="journal article" date="2014" name="Genome Announc.">
        <title>Draft genome sequences of six enterohepatic helicobacter species isolated from humans and one from rhesus macaques.</title>
        <authorList>
            <person name="Shen Z."/>
            <person name="Sheh A."/>
            <person name="Young S.K."/>
            <person name="Abouelliel A."/>
            <person name="Ward D.V."/>
            <person name="Earl A.M."/>
            <person name="Fox J.G."/>
        </authorList>
    </citation>
    <scope>NUCLEOTIDE SEQUENCE [LARGE SCALE GENOMIC DNA]</scope>
    <source>
        <strain evidence="1 2">MIT 99-5501</strain>
    </source>
</reference>
<dbReference type="PATRIC" id="fig|1357400.3.peg.2057"/>
<proteinExistence type="predicted"/>
<dbReference type="Proteomes" id="UP000018731">
    <property type="component" value="Unassembled WGS sequence"/>
</dbReference>
<protein>
    <recommendedName>
        <fullName evidence="3">Outer membrane protein beta-barrel domain-containing protein</fullName>
    </recommendedName>
</protein>
<evidence type="ECO:0000313" key="2">
    <source>
        <dbReference type="Proteomes" id="UP000018731"/>
    </source>
</evidence>
<keyword evidence="2" id="KW-1185">Reference proteome</keyword>
<sequence>MVSYSATYAAAYMGAFCAINPAECPKEPARLGMGVQYAQVQEGKTQTLGGYLSMNVGITSTEGKRVRFSVGGLAGAGNSNSKNFKANHTSVKNELALFWELYPRLGINIATKKYPLYLNIDIIGEGYSSKINRENGYTNALFSAGIGLEGIIPTTNRFAIEYGASYNYIFAGYYWFGQTGDDKQSTMSGYSYGAKAHIGFSYAASEKYSYYLRLVGKYQDLSASKPISTNGGTPLNYPATTNIVGMLEMGFGFMSVRF</sequence>
<name>V8C5T8_9HELI</name>
<evidence type="ECO:0000313" key="1">
    <source>
        <dbReference type="EMBL" id="ETD22729.1"/>
    </source>
</evidence>
<comment type="caution">
    <text evidence="1">The sequence shown here is derived from an EMBL/GenBank/DDBJ whole genome shotgun (WGS) entry which is preliminary data.</text>
</comment>